<evidence type="ECO:0000256" key="10">
    <source>
        <dbReference type="ARBA" id="ARBA00023603"/>
    </source>
</evidence>
<evidence type="ECO:0000256" key="11">
    <source>
        <dbReference type="ARBA" id="ARBA00023667"/>
    </source>
</evidence>
<evidence type="ECO:0000256" key="6">
    <source>
        <dbReference type="ARBA" id="ARBA00022989"/>
    </source>
</evidence>
<evidence type="ECO:0000313" key="14">
    <source>
        <dbReference type="EMBL" id="MFC7336884.1"/>
    </source>
</evidence>
<keyword evidence="3" id="KW-0808">Transferase</keyword>
<evidence type="ECO:0000256" key="12">
    <source>
        <dbReference type="ARBA" id="ARBA00025324"/>
    </source>
</evidence>
<proteinExistence type="inferred from homology"/>
<evidence type="ECO:0000256" key="8">
    <source>
        <dbReference type="ARBA" id="ARBA00023315"/>
    </source>
</evidence>
<evidence type="ECO:0000256" key="9">
    <source>
        <dbReference type="ARBA" id="ARBA00023588"/>
    </source>
</evidence>
<comment type="function">
    <text evidence="12">Catalyzes the acylation of glycosyl-4,4'-diaponeurosporenoate, i.e. the esterification of glucose at the C6'' position with the carboxyl group of the C(15) fatty acid 12-methyltetradecanoic acid, to yield staphyloxanthin. This is the last step in the biosynthesis of this orange pigment, present in most staphylococci strains.</text>
</comment>
<protein>
    <recommendedName>
        <fullName evidence="11">Glycosyl-4,4'-diaponeurosporenoate acyltransferase</fullName>
    </recommendedName>
</protein>
<comment type="similarity">
    <text evidence="10">Belongs to the acyltransferase CrtO family.</text>
</comment>
<keyword evidence="2" id="KW-1003">Cell membrane</keyword>
<evidence type="ECO:0000256" key="1">
    <source>
        <dbReference type="ARBA" id="ARBA00004162"/>
    </source>
</evidence>
<sequence>MWLNLPDPWVLLINIIGIPMIHLASSWAFTKMPISLFKADQPAFRKLPGETSTIYKRSFFIGRWKHYLPDAAPWFGGFGKRKLQSQDLDFLRRFEAETCRSEVAHWAQLLAVLSFTLWTPWPWALIIWIYALASNAPCILLQRHNRLRLTRLIRRHTTSG</sequence>
<comment type="pathway">
    <text evidence="9">Carotenoid biosynthesis; staphyloxanthin biosynthesis; staphyloxanthin from farnesyl diphosphate: step 5/5.</text>
</comment>
<evidence type="ECO:0000256" key="4">
    <source>
        <dbReference type="ARBA" id="ARBA00022692"/>
    </source>
</evidence>
<evidence type="ECO:0000256" key="2">
    <source>
        <dbReference type="ARBA" id="ARBA00022475"/>
    </source>
</evidence>
<name>A0ABW2L3F6_9BACT</name>
<accession>A0ABW2L3F6</accession>
<keyword evidence="5" id="KW-0732">Signal</keyword>
<feature type="transmembrane region" description="Helical" evidence="13">
    <location>
        <begin position="9"/>
        <end position="29"/>
    </location>
</feature>
<dbReference type="Pfam" id="PF18927">
    <property type="entry name" value="CrtO"/>
    <property type="match status" value="1"/>
</dbReference>
<reference evidence="15" key="1">
    <citation type="journal article" date="2019" name="Int. J. Syst. Evol. Microbiol.">
        <title>The Global Catalogue of Microorganisms (GCM) 10K type strain sequencing project: providing services to taxonomists for standard genome sequencing and annotation.</title>
        <authorList>
            <consortium name="The Broad Institute Genomics Platform"/>
            <consortium name="The Broad Institute Genome Sequencing Center for Infectious Disease"/>
            <person name="Wu L."/>
            <person name="Ma J."/>
        </authorList>
    </citation>
    <scope>NUCLEOTIDE SEQUENCE [LARGE SCALE GENOMIC DNA]</scope>
    <source>
        <strain evidence="15">CGMCC 4.1467</strain>
    </source>
</reference>
<comment type="caution">
    <text evidence="14">The sequence shown here is derived from an EMBL/GenBank/DDBJ whole genome shotgun (WGS) entry which is preliminary data.</text>
</comment>
<evidence type="ECO:0000256" key="3">
    <source>
        <dbReference type="ARBA" id="ARBA00022679"/>
    </source>
</evidence>
<keyword evidence="6 13" id="KW-1133">Transmembrane helix</keyword>
<keyword evidence="4 13" id="KW-0812">Transmembrane</keyword>
<evidence type="ECO:0000256" key="13">
    <source>
        <dbReference type="SAM" id="Phobius"/>
    </source>
</evidence>
<keyword evidence="15" id="KW-1185">Reference proteome</keyword>
<organism evidence="14 15">
    <name type="scientific">Haloferula chungangensis</name>
    <dbReference type="NCBI Taxonomy" id="1048331"/>
    <lineage>
        <taxon>Bacteria</taxon>
        <taxon>Pseudomonadati</taxon>
        <taxon>Verrucomicrobiota</taxon>
        <taxon>Verrucomicrobiia</taxon>
        <taxon>Verrucomicrobiales</taxon>
        <taxon>Verrucomicrobiaceae</taxon>
        <taxon>Haloferula</taxon>
    </lineage>
</organism>
<evidence type="ECO:0000256" key="7">
    <source>
        <dbReference type="ARBA" id="ARBA00023136"/>
    </source>
</evidence>
<gene>
    <name evidence="14" type="ORF">ACFQY0_06825</name>
</gene>
<comment type="subcellular location">
    <subcellularLocation>
        <location evidence="1">Cell membrane</location>
        <topology evidence="1">Single-pass membrane protein</topology>
    </subcellularLocation>
</comment>
<keyword evidence="8" id="KW-0012">Acyltransferase</keyword>
<dbReference type="EMBL" id="JBHTBS010000003">
    <property type="protein sequence ID" value="MFC7336884.1"/>
    <property type="molecule type" value="Genomic_DNA"/>
</dbReference>
<evidence type="ECO:0000256" key="5">
    <source>
        <dbReference type="ARBA" id="ARBA00022729"/>
    </source>
</evidence>
<keyword evidence="7 13" id="KW-0472">Membrane</keyword>
<dbReference type="RefSeq" id="WP_379710674.1">
    <property type="nucleotide sequence ID" value="NZ_JBHTBS010000003.1"/>
</dbReference>
<dbReference type="Proteomes" id="UP001596472">
    <property type="component" value="Unassembled WGS sequence"/>
</dbReference>
<evidence type="ECO:0000313" key="15">
    <source>
        <dbReference type="Proteomes" id="UP001596472"/>
    </source>
</evidence>
<dbReference type="InterPro" id="IPR044021">
    <property type="entry name" value="CrtO"/>
</dbReference>